<dbReference type="RefSeq" id="WP_102134509.1">
    <property type="nucleotide sequence ID" value="NZ_LKHV02000001.1"/>
</dbReference>
<protein>
    <submittedName>
        <fullName evidence="6">Low molecular weight phosphotyrosine protein phosphatase</fullName>
    </submittedName>
</protein>
<dbReference type="EMBL" id="LKHV02000001">
    <property type="protein sequence ID" value="MCS5708979.1"/>
    <property type="molecule type" value="Genomic_DNA"/>
</dbReference>
<dbReference type="InterPro" id="IPR036196">
    <property type="entry name" value="Ptyr_pPase_sf"/>
</dbReference>
<keyword evidence="2" id="KW-0378">Hydrolase</keyword>
<accession>A0AAE3L7N9</accession>
<evidence type="ECO:0000256" key="3">
    <source>
        <dbReference type="ARBA" id="ARBA00022912"/>
    </source>
</evidence>
<dbReference type="PANTHER" id="PTHR47439:SF1">
    <property type="entry name" value="ACID PHOSPHATASE"/>
    <property type="match status" value="1"/>
</dbReference>
<name>A0AAE3L7N9_9GAMM</name>
<dbReference type="SUPFAM" id="SSF52788">
    <property type="entry name" value="Phosphotyrosine protein phosphatases I"/>
    <property type="match status" value="1"/>
</dbReference>
<feature type="active site" description="Nucleophile" evidence="4">
    <location>
        <position position="9"/>
    </location>
</feature>
<evidence type="ECO:0000313" key="6">
    <source>
        <dbReference type="EMBL" id="MCS5708979.1"/>
    </source>
</evidence>
<dbReference type="Pfam" id="PF01451">
    <property type="entry name" value="LMWPc"/>
    <property type="match status" value="1"/>
</dbReference>
<dbReference type="GO" id="GO:0004725">
    <property type="term" value="F:protein tyrosine phosphatase activity"/>
    <property type="evidence" value="ECO:0007669"/>
    <property type="project" value="InterPro"/>
</dbReference>
<organism evidence="6 7">
    <name type="scientific">Candidatus Berkiella cookevillensis</name>
    <dbReference type="NCBI Taxonomy" id="437022"/>
    <lineage>
        <taxon>Bacteria</taxon>
        <taxon>Pseudomonadati</taxon>
        <taxon>Pseudomonadota</taxon>
        <taxon>Gammaproteobacteria</taxon>
        <taxon>Candidatus Berkiellales</taxon>
        <taxon>Candidatus Berkiellaceae</taxon>
        <taxon>Candidatus Berkiella</taxon>
    </lineage>
</organism>
<keyword evidence="3" id="KW-0904">Protein phosphatase</keyword>
<dbReference type="Proteomes" id="UP000051494">
    <property type="component" value="Unassembled WGS sequence"/>
</dbReference>
<comment type="caution">
    <text evidence="6">The sequence shown here is derived from an EMBL/GenBank/DDBJ whole genome shotgun (WGS) entry which is preliminary data.</text>
</comment>
<sequence length="159" mass="17614">MQVKVLFVCMGNICRSPTAEAVFTTFVSKAGLQQHILIDSAGTHAYHIGEAPDTRSIAAGLKRGYALGHLLARQVNTSDFSNFDYIVAMDKNNHRLLMSQCPDALQYKISLLLEHADDLEEAEVPDPYYGGEQGFFRVIDLIESGAKALLEKIRKESLI</sequence>
<dbReference type="AlphaFoldDB" id="A0AAE3L7N9"/>
<evidence type="ECO:0000256" key="1">
    <source>
        <dbReference type="ARBA" id="ARBA00011063"/>
    </source>
</evidence>
<evidence type="ECO:0000256" key="2">
    <source>
        <dbReference type="ARBA" id="ARBA00022801"/>
    </source>
</evidence>
<keyword evidence="7" id="KW-1185">Reference proteome</keyword>
<reference evidence="6" key="2">
    <citation type="submission" date="2021-06" db="EMBL/GenBank/DDBJ databases">
        <title>Genomic Description and Analysis of Intracellular Bacteria, Candidatus Berkiella cookevillensis and Candidatus Berkiella aquae.</title>
        <authorList>
            <person name="Kidane D.T."/>
            <person name="Mehari Y.T."/>
            <person name="Rice F.C."/>
            <person name="Arivett B.A."/>
            <person name="Farone A.L."/>
            <person name="Berk S.G."/>
            <person name="Farone M.B."/>
        </authorList>
    </citation>
    <scope>NUCLEOTIDE SEQUENCE</scope>
    <source>
        <strain evidence="6">CC99</strain>
    </source>
</reference>
<dbReference type="InterPro" id="IPR017867">
    <property type="entry name" value="Tyr_phospatase_low_mol_wt"/>
</dbReference>
<dbReference type="PRINTS" id="PR00719">
    <property type="entry name" value="LMWPTPASE"/>
</dbReference>
<proteinExistence type="inferred from homology"/>
<feature type="active site" evidence="4">
    <location>
        <position position="15"/>
    </location>
</feature>
<comment type="similarity">
    <text evidence="1">Belongs to the low molecular weight phosphotyrosine protein phosphatase family.</text>
</comment>
<evidence type="ECO:0000259" key="5">
    <source>
        <dbReference type="SMART" id="SM00226"/>
    </source>
</evidence>
<dbReference type="FunFam" id="3.40.50.2300:FF:000113">
    <property type="entry name" value="Low molecular weight protein-tyrosine-phosphatase"/>
    <property type="match status" value="1"/>
</dbReference>
<evidence type="ECO:0000313" key="7">
    <source>
        <dbReference type="Proteomes" id="UP000051494"/>
    </source>
</evidence>
<dbReference type="Gene3D" id="3.40.50.2300">
    <property type="match status" value="1"/>
</dbReference>
<gene>
    <name evidence="6" type="ORF">CC99x_008700</name>
</gene>
<dbReference type="InterPro" id="IPR052995">
    <property type="entry name" value="LMW-PTP"/>
</dbReference>
<reference evidence="6" key="1">
    <citation type="journal article" date="2016" name="Genome Announc.">
        <title>Draft Genome Sequences of Two Novel Amoeba-Resistant Intranuclear Bacteria, 'Candidatus Berkiella cookevillensis' and 'Candidatus Berkiella aquae'.</title>
        <authorList>
            <person name="Mehari Y.T."/>
            <person name="Arivett B.A."/>
            <person name="Farone A.L."/>
            <person name="Gunderson J.H."/>
            <person name="Farone M.B."/>
        </authorList>
    </citation>
    <scope>NUCLEOTIDE SEQUENCE</scope>
    <source>
        <strain evidence="6">CC99</strain>
    </source>
</reference>
<dbReference type="CDD" id="cd16343">
    <property type="entry name" value="LMWPTP"/>
    <property type="match status" value="1"/>
</dbReference>
<dbReference type="InterPro" id="IPR023485">
    <property type="entry name" value="Ptyr_pPase"/>
</dbReference>
<feature type="active site" description="Proton donor" evidence="4">
    <location>
        <position position="126"/>
    </location>
</feature>
<dbReference type="PANTHER" id="PTHR47439">
    <property type="entry name" value="LOW MOLECULAR WEIGHT PHOSPHOTYROSINE PROTEIN PHOSPHATASE-RELATED"/>
    <property type="match status" value="1"/>
</dbReference>
<feature type="domain" description="Phosphotyrosine protein phosphatase I" evidence="5">
    <location>
        <begin position="3"/>
        <end position="152"/>
    </location>
</feature>
<evidence type="ECO:0000256" key="4">
    <source>
        <dbReference type="PIRSR" id="PIRSR617867-1"/>
    </source>
</evidence>
<dbReference type="SMART" id="SM00226">
    <property type="entry name" value="LMWPc"/>
    <property type="match status" value="1"/>
</dbReference>